<sequence length="74" mass="8571">MKKLRMTFLNSEGKKHNLEPRLAATNLDEPTVRTAMESLRDLALFEKDDVKLYVEVKGAKYIETIETPLFEDEV</sequence>
<dbReference type="InterPro" id="IPR021321">
    <property type="entry name" value="DUF2922"/>
</dbReference>
<evidence type="ECO:0000313" key="2">
    <source>
        <dbReference type="Proteomes" id="UP001429357"/>
    </source>
</evidence>
<gene>
    <name evidence="1" type="ORF">BAU18_000796</name>
</gene>
<dbReference type="RefSeq" id="WP_161870819.1">
    <property type="nucleotide sequence ID" value="NZ_MAEI02000001.1"/>
</dbReference>
<organism evidence="1 2">
    <name type="scientific">Enterococcus diestrammenae</name>
    <dbReference type="NCBI Taxonomy" id="1155073"/>
    <lineage>
        <taxon>Bacteria</taxon>
        <taxon>Bacillati</taxon>
        <taxon>Bacillota</taxon>
        <taxon>Bacilli</taxon>
        <taxon>Lactobacillales</taxon>
        <taxon>Enterococcaceae</taxon>
        <taxon>Enterococcus</taxon>
    </lineage>
</organism>
<evidence type="ECO:0008006" key="3">
    <source>
        <dbReference type="Google" id="ProtNLM"/>
    </source>
</evidence>
<accession>A0ABV0F2C6</accession>
<keyword evidence="2" id="KW-1185">Reference proteome</keyword>
<dbReference type="EMBL" id="MAEI02000001">
    <property type="protein sequence ID" value="MEO1781217.1"/>
    <property type="molecule type" value="Genomic_DNA"/>
</dbReference>
<proteinExistence type="predicted"/>
<reference evidence="1" key="1">
    <citation type="submission" date="2016-06" db="EMBL/GenBank/DDBJ databases">
        <authorList>
            <person name="Van Tyne D."/>
        </authorList>
    </citation>
    <scope>NUCLEOTIDE SEQUENCE</scope>
    <source>
        <strain evidence="1">JM9A</strain>
    </source>
</reference>
<reference evidence="1" key="2">
    <citation type="submission" date="2024-02" db="EMBL/GenBank/DDBJ databases">
        <title>The Genome Sequence of Enterococcus diestrammenae JM9A.</title>
        <authorList>
            <person name="Earl A."/>
            <person name="Manson A."/>
            <person name="Gilmore M."/>
            <person name="Sanders J."/>
            <person name="Shea T."/>
            <person name="Howe W."/>
            <person name="Livny J."/>
            <person name="Cuomo C."/>
            <person name="Neafsey D."/>
            <person name="Birren B."/>
        </authorList>
    </citation>
    <scope>NUCLEOTIDE SEQUENCE</scope>
    <source>
        <strain evidence="1">JM9A</strain>
    </source>
</reference>
<dbReference type="Proteomes" id="UP001429357">
    <property type="component" value="Unassembled WGS sequence"/>
</dbReference>
<comment type="caution">
    <text evidence="1">The sequence shown here is derived from an EMBL/GenBank/DDBJ whole genome shotgun (WGS) entry which is preliminary data.</text>
</comment>
<evidence type="ECO:0000313" key="1">
    <source>
        <dbReference type="EMBL" id="MEO1781217.1"/>
    </source>
</evidence>
<name>A0ABV0F2C6_9ENTE</name>
<dbReference type="Pfam" id="PF11148">
    <property type="entry name" value="DUF2922"/>
    <property type="match status" value="1"/>
</dbReference>
<protein>
    <recommendedName>
        <fullName evidence="3">DUF2922 domain-containing protein</fullName>
    </recommendedName>
</protein>